<evidence type="ECO:0000313" key="2">
    <source>
        <dbReference type="EMBL" id="RCV40629.1"/>
    </source>
</evidence>
<proteinExistence type="predicted"/>
<dbReference type="Gramene" id="KQK86855">
    <property type="protein sequence ID" value="KQK86855"/>
    <property type="gene ID" value="SETIT_039803mg"/>
</dbReference>
<dbReference type="EnsemblPlants" id="KQK86855">
    <property type="protein sequence ID" value="KQK86855"/>
    <property type="gene ID" value="SETIT_039803mg"/>
</dbReference>
<dbReference type="EMBL" id="CM003536">
    <property type="protein sequence ID" value="RCV40629.1"/>
    <property type="molecule type" value="Genomic_DNA"/>
</dbReference>
<sequence>MYSNPFAAATKRRRLPPMQGDQHLPLELLLEVVARSDDAASIARCAAASRPLRRAMLGAGFRPVTRVGLIAAVRAGYDPARLLGVSYASADRGDDEHDIVRASWRLRFDTGQLRSLELVSSRGGLLVLWRHEAEAEPELRVCNTFTGNVACLPYMDGEVGKWGNPGIYRPTLLTVADAGRSFELLAMDGCLRTCIFSSSVIRSINGSGKWGAIRLVALPPEHDCWCFVNQSAHTSPAIIGRIVHWICRSTQRAAGVFILAVHADSAEATAIEPPPQGYLGGSSSTGSCCTLAATPEGNLSMFVPEAEVISMWTLSTEGWSRDAVICKHGIGKQVMPGVDVNGMICWCVGFGERSRTVIFWMEKVGLIELNLGTMKANVLPWGGEHGTSRIAGVCFHEIDVASLL</sequence>
<evidence type="ECO:0000259" key="1">
    <source>
        <dbReference type="Pfam" id="PF24523"/>
    </source>
</evidence>
<name>K4ALM2_SETIT</name>
<feature type="domain" description="DUF7595" evidence="1">
    <location>
        <begin position="103"/>
        <end position="404"/>
    </location>
</feature>
<dbReference type="HOGENOM" id="CLU_018793_3_2_1"/>
<dbReference type="eggNOG" id="ENOG502R49Z">
    <property type="taxonomic scope" value="Eukaryota"/>
</dbReference>
<dbReference type="STRING" id="4555.K4ALM2"/>
<evidence type="ECO:0000313" key="4">
    <source>
        <dbReference type="Proteomes" id="UP000004995"/>
    </source>
</evidence>
<reference evidence="3" key="3">
    <citation type="submission" date="2018-08" db="UniProtKB">
        <authorList>
            <consortium name="EnsemblPlants"/>
        </authorList>
    </citation>
    <scope>IDENTIFICATION</scope>
    <source>
        <strain evidence="3">Yugu1</strain>
    </source>
</reference>
<reference evidence="2" key="2">
    <citation type="submission" date="2015-07" db="EMBL/GenBank/DDBJ databases">
        <authorList>
            <person name="Noorani M."/>
        </authorList>
    </citation>
    <scope>NUCLEOTIDE SEQUENCE</scope>
    <source>
        <strain evidence="2">Yugu1</strain>
    </source>
</reference>
<dbReference type="EMBL" id="AGNK02005345">
    <property type="status" value="NOT_ANNOTATED_CDS"/>
    <property type="molecule type" value="Genomic_DNA"/>
</dbReference>
<dbReference type="FunCoup" id="K4ALM2">
    <property type="interactions" value="220"/>
</dbReference>
<accession>K4ALM2</accession>
<dbReference type="PANTHER" id="PTHR35828:SF28">
    <property type="entry name" value="F-BOX DOMAIN CONTAINING PROTEIN"/>
    <property type="match status" value="1"/>
</dbReference>
<dbReference type="OMA" id="AQAIAMW"/>
<dbReference type="Proteomes" id="UP000004995">
    <property type="component" value="Unassembled WGS sequence"/>
</dbReference>
<reference evidence="2 4" key="1">
    <citation type="journal article" date="2012" name="Nat. Biotechnol.">
        <title>Reference genome sequence of the model plant Setaria.</title>
        <authorList>
            <person name="Bennetzen J.L."/>
            <person name="Schmutz J."/>
            <person name="Wang H."/>
            <person name="Percifield R."/>
            <person name="Hawkins J."/>
            <person name="Pontaroli A.C."/>
            <person name="Estep M."/>
            <person name="Feng L."/>
            <person name="Vaughn J.N."/>
            <person name="Grimwood J."/>
            <person name="Jenkins J."/>
            <person name="Barry K."/>
            <person name="Lindquist E."/>
            <person name="Hellsten U."/>
            <person name="Deshpande S."/>
            <person name="Wang X."/>
            <person name="Wu X."/>
            <person name="Mitros T."/>
            <person name="Triplett J."/>
            <person name="Yang X."/>
            <person name="Ye C.Y."/>
            <person name="Mauro-Herrera M."/>
            <person name="Wang L."/>
            <person name="Li P."/>
            <person name="Sharma M."/>
            <person name="Sharma R."/>
            <person name="Ronald P.C."/>
            <person name="Panaud O."/>
            <person name="Kellogg E.A."/>
            <person name="Brutnell T.P."/>
            <person name="Doust A.N."/>
            <person name="Tuskan G.A."/>
            <person name="Rokhsar D."/>
            <person name="Devos K.M."/>
        </authorList>
    </citation>
    <scope>NUCLEOTIDE SEQUENCE [LARGE SCALE GENOMIC DNA]</scope>
    <source>
        <strain evidence="4">cv. Yugu1</strain>
        <strain evidence="2">Yugu1</strain>
    </source>
</reference>
<dbReference type="PANTHER" id="PTHR35828">
    <property type="entry name" value="OS08G0203800 PROTEIN-RELATED"/>
    <property type="match status" value="1"/>
</dbReference>
<dbReference type="AlphaFoldDB" id="K4ALM2"/>
<gene>
    <name evidence="2" type="ORF">SETIT_9G070600v2</name>
</gene>
<dbReference type="Pfam" id="PF24523">
    <property type="entry name" value="DUF7595"/>
    <property type="match status" value="1"/>
</dbReference>
<protein>
    <recommendedName>
        <fullName evidence="1">DUF7595 domain-containing protein</fullName>
    </recommendedName>
</protein>
<organism evidence="2">
    <name type="scientific">Setaria italica</name>
    <name type="common">Foxtail millet</name>
    <name type="synonym">Panicum italicum</name>
    <dbReference type="NCBI Taxonomy" id="4555"/>
    <lineage>
        <taxon>Eukaryota</taxon>
        <taxon>Viridiplantae</taxon>
        <taxon>Streptophyta</taxon>
        <taxon>Embryophyta</taxon>
        <taxon>Tracheophyta</taxon>
        <taxon>Spermatophyta</taxon>
        <taxon>Magnoliopsida</taxon>
        <taxon>Liliopsida</taxon>
        <taxon>Poales</taxon>
        <taxon>Poaceae</taxon>
        <taxon>PACMAD clade</taxon>
        <taxon>Panicoideae</taxon>
        <taxon>Panicodae</taxon>
        <taxon>Paniceae</taxon>
        <taxon>Cenchrinae</taxon>
        <taxon>Setaria</taxon>
    </lineage>
</organism>
<dbReference type="OrthoDB" id="686822at2759"/>
<evidence type="ECO:0000313" key="3">
    <source>
        <dbReference type="EnsemblPlants" id="KQK86855"/>
    </source>
</evidence>
<dbReference type="InterPro" id="IPR056016">
    <property type="entry name" value="DUF7595"/>
</dbReference>
<keyword evidence="4" id="KW-1185">Reference proteome</keyword>